<dbReference type="InterPro" id="IPR002913">
    <property type="entry name" value="START_lipid-bd_dom"/>
</dbReference>
<dbReference type="VEuPathDB" id="AmoebaDB:EHI_161070"/>
<dbReference type="OMA" id="DEIHNYD"/>
<protein>
    <recommendedName>
        <fullName evidence="1">START domain-containing protein</fullName>
    </recommendedName>
</protein>
<dbReference type="Pfam" id="PF01852">
    <property type="entry name" value="START"/>
    <property type="match status" value="1"/>
</dbReference>
<dbReference type="EMBL" id="BDEQ01000001">
    <property type="protein sequence ID" value="GAT95586.1"/>
    <property type="molecule type" value="Genomic_DNA"/>
</dbReference>
<comment type="caution">
    <text evidence="2">The sequence shown here is derived from an EMBL/GenBank/DDBJ whole genome shotgun (WGS) entry which is preliminary data.</text>
</comment>
<dbReference type="PANTHER" id="PTHR19308:SF55">
    <property type="entry name" value="START DOMAIN-CONTAINING PROTEIN"/>
    <property type="match status" value="1"/>
</dbReference>
<accession>A0A5K1UEV6</accession>
<dbReference type="PANTHER" id="PTHR19308">
    <property type="entry name" value="PHOSPHATIDYLCHOLINE TRANSFER PROTEIN"/>
    <property type="match status" value="1"/>
</dbReference>
<organism evidence="2 3">
    <name type="scientific">Entamoeba histolytica</name>
    <dbReference type="NCBI Taxonomy" id="5759"/>
    <lineage>
        <taxon>Eukaryota</taxon>
        <taxon>Amoebozoa</taxon>
        <taxon>Evosea</taxon>
        <taxon>Archamoebae</taxon>
        <taxon>Mastigamoebida</taxon>
        <taxon>Entamoebidae</taxon>
        <taxon>Entamoeba</taxon>
    </lineage>
</organism>
<dbReference type="VEuPathDB" id="AmoebaDB:KM1_131670"/>
<dbReference type="VEuPathDB" id="AmoebaDB:EHI8A_074720"/>
<dbReference type="VEuPathDB" id="AmoebaDB:EHI5A_107890"/>
<evidence type="ECO:0000313" key="2">
    <source>
        <dbReference type="EMBL" id="GAT95586.1"/>
    </source>
</evidence>
<reference evidence="2 3" key="1">
    <citation type="submission" date="2016-05" db="EMBL/GenBank/DDBJ databases">
        <title>First whole genome sequencing of Entamoeba histolytica HM1:IMSS-clone-6.</title>
        <authorList>
            <person name="Mukherjee Avik.K."/>
            <person name="Izumyama S."/>
            <person name="Nakada-Tsukui K."/>
            <person name="Nozaki T."/>
        </authorList>
    </citation>
    <scope>NUCLEOTIDE SEQUENCE [LARGE SCALE GENOMIC DNA]</scope>
    <source>
        <strain evidence="2 3">HM1:IMSS clone 6</strain>
    </source>
</reference>
<dbReference type="GO" id="GO:0008289">
    <property type="term" value="F:lipid binding"/>
    <property type="evidence" value="ECO:0007669"/>
    <property type="project" value="InterPro"/>
</dbReference>
<name>A0A5K1UEV6_ENTHI</name>
<dbReference type="VEuPathDB" id="AmoebaDB:EHI7A_071550"/>
<evidence type="ECO:0000259" key="1">
    <source>
        <dbReference type="PROSITE" id="PS50848"/>
    </source>
</evidence>
<evidence type="ECO:0000313" key="3">
    <source>
        <dbReference type="Proteomes" id="UP000078387"/>
    </source>
</evidence>
<proteinExistence type="predicted"/>
<dbReference type="GO" id="GO:0005737">
    <property type="term" value="C:cytoplasm"/>
    <property type="evidence" value="ECO:0007669"/>
    <property type="project" value="UniProtKB-ARBA"/>
</dbReference>
<gene>
    <name evidence="2" type="ORF">CL6EHI_161070</name>
</gene>
<dbReference type="CDD" id="cd00177">
    <property type="entry name" value="START"/>
    <property type="match status" value="1"/>
</dbReference>
<feature type="domain" description="START" evidence="1">
    <location>
        <begin position="33"/>
        <end position="156"/>
    </location>
</feature>
<dbReference type="AlphaFoldDB" id="A0A5K1UEV6"/>
<dbReference type="Gene3D" id="3.30.530.20">
    <property type="match status" value="1"/>
</dbReference>
<dbReference type="InterPro" id="IPR051213">
    <property type="entry name" value="START_lipid_transfer"/>
</dbReference>
<dbReference type="PROSITE" id="PS50848">
    <property type="entry name" value="START"/>
    <property type="match status" value="1"/>
</dbReference>
<dbReference type="Proteomes" id="UP000078387">
    <property type="component" value="Unassembled WGS sequence"/>
</dbReference>
<dbReference type="SMR" id="A0A5K1UEV6"/>
<dbReference type="SUPFAM" id="SSF55961">
    <property type="entry name" value="Bet v1-like"/>
    <property type="match status" value="1"/>
</dbReference>
<sequence length="211" mass="23858">MSATIEELKTCSNQQEFEAAGEAAKKWFTEVLSNGWTETTKGEVTIYDKPSVNNHHFIKTVTQSKLKAEDIFNKVKSADFATSHKYDKELVESEVLETINEHLKVTKQVNSAPWPVAAREFVSVLIDYEENGSFYIVSTSINYPKCDTVGKKYVRGVKLFGMKFTPNDEGCLIERVLEVDPRGSVIAMAVNASKKEDANRLLNMKKFFEQN</sequence>
<dbReference type="InterPro" id="IPR023393">
    <property type="entry name" value="START-like_dom_sf"/>
</dbReference>